<evidence type="ECO:0000313" key="1">
    <source>
        <dbReference type="EMBL" id="EDK34290.1"/>
    </source>
</evidence>
<name>A5MZJ4_CLOK5</name>
<reference evidence="1 2" key="1">
    <citation type="journal article" date="2008" name="Proc. Natl. Acad. Sci. U.S.A.">
        <title>The genome of Clostridium kluyveri, a strict anaerobe with unique metabolic features.</title>
        <authorList>
            <person name="Seedorf H."/>
            <person name="Fricke W.F."/>
            <person name="Veith B."/>
            <person name="Brueggemann H."/>
            <person name="Liesegang H."/>
            <person name="Strittmatter A."/>
            <person name="Miethke M."/>
            <person name="Buckel W."/>
            <person name="Hinderberger J."/>
            <person name="Li F."/>
            <person name="Hagemeier C."/>
            <person name="Thauer R.K."/>
            <person name="Gottschalk G."/>
        </authorList>
    </citation>
    <scope>NUCLEOTIDE SEQUENCE [LARGE SCALE GENOMIC DNA]</scope>
    <source>
        <strain evidence="2">ATCC 8527 / DSM 555 / NCIMB 10680</strain>
    </source>
</reference>
<dbReference type="KEGG" id="ckl:CKL_2278"/>
<accession>A5MZJ4</accession>
<proteinExistence type="predicted"/>
<dbReference type="STRING" id="431943.CKL_2278"/>
<evidence type="ECO:0000313" key="2">
    <source>
        <dbReference type="Proteomes" id="UP000002411"/>
    </source>
</evidence>
<protein>
    <submittedName>
        <fullName evidence="1">Uncharacterized protein</fullName>
    </submittedName>
</protein>
<gene>
    <name evidence="1" type="ordered locus">CKL_2278</name>
</gene>
<organism evidence="1 2">
    <name type="scientific">Clostridium kluyveri (strain ATCC 8527 / DSM 555 / NBRC 12016 / NCIMB 10680 / K1)</name>
    <dbReference type="NCBI Taxonomy" id="431943"/>
    <lineage>
        <taxon>Bacteria</taxon>
        <taxon>Bacillati</taxon>
        <taxon>Bacillota</taxon>
        <taxon>Clostridia</taxon>
        <taxon>Eubacteriales</taxon>
        <taxon>Clostridiaceae</taxon>
        <taxon>Clostridium</taxon>
    </lineage>
</organism>
<dbReference type="AlphaFoldDB" id="A5MZJ4"/>
<dbReference type="HOGENOM" id="CLU_2715250_0_0_9"/>
<sequence length="72" mass="8583">MTPLWHACDYYNTPIKVEDQTAFVYKSGFSFTKTVIPVQKWHFVYKYSVVVYIYCFSLYKVASYLTSKFLVQ</sequence>
<keyword evidence="2" id="KW-1185">Reference proteome</keyword>
<dbReference type="Proteomes" id="UP000002411">
    <property type="component" value="Chromosome"/>
</dbReference>
<dbReference type="EMBL" id="CP000673">
    <property type="protein sequence ID" value="EDK34290.1"/>
    <property type="molecule type" value="Genomic_DNA"/>
</dbReference>